<evidence type="ECO:0000256" key="4">
    <source>
        <dbReference type="PROSITE-ProRule" id="PRU00221"/>
    </source>
</evidence>
<accession>A0A0C3GIV0</accession>
<dbReference type="EMBL" id="KN832971">
    <property type="protein sequence ID" value="KIM91564.1"/>
    <property type="molecule type" value="Genomic_DNA"/>
</dbReference>
<name>A0A0C3GIV0_PILCF</name>
<dbReference type="InterPro" id="IPR001680">
    <property type="entry name" value="WD40_rpt"/>
</dbReference>
<evidence type="ECO:0000256" key="2">
    <source>
        <dbReference type="ARBA" id="ARBA00022737"/>
    </source>
</evidence>
<evidence type="ECO:0000313" key="6">
    <source>
        <dbReference type="Proteomes" id="UP000054166"/>
    </source>
</evidence>
<evidence type="ECO:0000256" key="3">
    <source>
        <dbReference type="ARBA" id="ARBA00038366"/>
    </source>
</evidence>
<dbReference type="SUPFAM" id="SSF50978">
    <property type="entry name" value="WD40 repeat-like"/>
    <property type="match status" value="1"/>
</dbReference>
<feature type="repeat" description="WD" evidence="4">
    <location>
        <begin position="185"/>
        <end position="226"/>
    </location>
</feature>
<dbReference type="AlphaFoldDB" id="A0A0C3GIV0"/>
<dbReference type="STRING" id="765440.A0A0C3GIV0"/>
<dbReference type="InterPro" id="IPR011047">
    <property type="entry name" value="Quinoprotein_ADH-like_sf"/>
</dbReference>
<dbReference type="Pfam" id="PF00400">
    <property type="entry name" value="WD40"/>
    <property type="match status" value="5"/>
</dbReference>
<feature type="repeat" description="WD" evidence="4">
    <location>
        <begin position="232"/>
        <end position="270"/>
    </location>
</feature>
<dbReference type="PROSITE" id="PS50294">
    <property type="entry name" value="WD_REPEATS_REGION"/>
    <property type="match status" value="3"/>
</dbReference>
<dbReference type="PANTHER" id="PTHR19856">
    <property type="entry name" value="WD-REPEATCONTAINING PROTEIN WDR1"/>
    <property type="match status" value="1"/>
</dbReference>
<keyword evidence="2" id="KW-0677">Repeat</keyword>
<dbReference type="SUPFAM" id="SSF50998">
    <property type="entry name" value="Quinoprotein alcohol dehydrogenase-like"/>
    <property type="match status" value="1"/>
</dbReference>
<dbReference type="FunCoup" id="A0A0C3GIV0">
    <property type="interactions" value="251"/>
</dbReference>
<evidence type="ECO:0000256" key="1">
    <source>
        <dbReference type="ARBA" id="ARBA00022574"/>
    </source>
</evidence>
<dbReference type="SMART" id="SM00320">
    <property type="entry name" value="WD40"/>
    <property type="match status" value="9"/>
</dbReference>
<comment type="similarity">
    <text evidence="3">Belongs to the WD repeat AIP1 family.</text>
</comment>
<dbReference type="Gene3D" id="2.130.10.10">
    <property type="entry name" value="YVTN repeat-like/Quinoprotein amine dehydrogenase"/>
    <property type="match status" value="2"/>
</dbReference>
<dbReference type="PRINTS" id="PR00320">
    <property type="entry name" value="GPROTEINBRPT"/>
</dbReference>
<dbReference type="OrthoDB" id="2306at2759"/>
<dbReference type="InterPro" id="IPR036322">
    <property type="entry name" value="WD40_repeat_dom_sf"/>
</dbReference>
<feature type="repeat" description="WD" evidence="4">
    <location>
        <begin position="477"/>
        <end position="518"/>
    </location>
</feature>
<proteinExistence type="inferred from homology"/>
<dbReference type="Proteomes" id="UP000054166">
    <property type="component" value="Unassembled WGS sequence"/>
</dbReference>
<reference evidence="6" key="2">
    <citation type="submission" date="2015-01" db="EMBL/GenBank/DDBJ databases">
        <title>Evolutionary Origins and Diversification of the Mycorrhizal Mutualists.</title>
        <authorList>
            <consortium name="DOE Joint Genome Institute"/>
            <consortium name="Mycorrhizal Genomics Consortium"/>
            <person name="Kohler A."/>
            <person name="Kuo A."/>
            <person name="Nagy L.G."/>
            <person name="Floudas D."/>
            <person name="Copeland A."/>
            <person name="Barry K.W."/>
            <person name="Cichocki N."/>
            <person name="Veneault-Fourrey C."/>
            <person name="LaButti K."/>
            <person name="Lindquist E.A."/>
            <person name="Lipzen A."/>
            <person name="Lundell T."/>
            <person name="Morin E."/>
            <person name="Murat C."/>
            <person name="Riley R."/>
            <person name="Ohm R."/>
            <person name="Sun H."/>
            <person name="Tunlid A."/>
            <person name="Henrissat B."/>
            <person name="Grigoriev I.V."/>
            <person name="Hibbett D.S."/>
            <person name="Martin F."/>
        </authorList>
    </citation>
    <scope>NUCLEOTIDE SEQUENCE [LARGE SCALE GENOMIC DNA]</scope>
    <source>
        <strain evidence="6">F 1598</strain>
    </source>
</reference>
<dbReference type="FunFam" id="2.130.10.10:FF:000102">
    <property type="entry name" value="Actin-interacting protein 1"/>
    <property type="match status" value="1"/>
</dbReference>
<dbReference type="GO" id="GO:0051015">
    <property type="term" value="F:actin filament binding"/>
    <property type="evidence" value="ECO:0007669"/>
    <property type="project" value="TreeGrafter"/>
</dbReference>
<dbReference type="GO" id="GO:0030042">
    <property type="term" value="P:actin filament depolymerization"/>
    <property type="evidence" value="ECO:0007669"/>
    <property type="project" value="TreeGrafter"/>
</dbReference>
<organism evidence="5 6">
    <name type="scientific">Piloderma croceum (strain F 1598)</name>
    <dbReference type="NCBI Taxonomy" id="765440"/>
    <lineage>
        <taxon>Eukaryota</taxon>
        <taxon>Fungi</taxon>
        <taxon>Dikarya</taxon>
        <taxon>Basidiomycota</taxon>
        <taxon>Agaricomycotina</taxon>
        <taxon>Agaricomycetes</taxon>
        <taxon>Agaricomycetidae</taxon>
        <taxon>Atheliales</taxon>
        <taxon>Atheliaceae</taxon>
        <taxon>Piloderma</taxon>
    </lineage>
</organism>
<dbReference type="InParanoid" id="A0A0C3GIV0"/>
<sequence>MSFKNASVYAAAPATARGVSTKLNARKSDSKIIYTNGKSVIIRDLNNPSAAVTYSGHVHNTTVARISPSGYYCASADASGTVRVWDTVGEDQILKGEYKVISGKINDLEWDGESKRIIAVGDGRERFGHAFLMDTGASTGEITGHNKVINAVSIRHQRPYRAATAADDALIIFHQGAPYKYERMIKTHSKFVQDVRYASSGDHFASVGSDSKIFVYDGKTGDTVGEFTEGIHKGSIMACSWSPDSKSLVTSSMDRTVKLWDIETRKAVTTWTLGAVINDQQVGNTWSGAEDIVSLSLSGDLNVFDRRSGDKPARVISGPQKTINAIASRSPSTFVAGTADGRVLSYDASSGEATYIAGPGHSSLITGLASGSSDKVFSIGFDDHVREIEGNNYTPASSATASQPKSISVADDGTVFIAEINGVEAIRDNQKVFELKTSYTPSAVAASKSINIIAIGEDKKVRLHEWDGKVLKEIVALSGNRGVVSALAFSPDGSLLSAGDSSGTIILFDVQKQKTITNRWSHHSGKVNSLSWTADGQHCASGSLDTHVYIWSAKDISLNIPIKNASMGGVNSVLWVESDGMVGKLASAGADACVRIWEITFHA</sequence>
<dbReference type="HOGENOM" id="CLU_015246_1_0_1"/>
<feature type="repeat" description="WD" evidence="4">
    <location>
        <begin position="54"/>
        <end position="86"/>
    </location>
</feature>
<keyword evidence="1 4" id="KW-0853">WD repeat</keyword>
<protein>
    <submittedName>
        <fullName evidence="5">Uncharacterized protein</fullName>
    </submittedName>
</protein>
<keyword evidence="6" id="KW-1185">Reference proteome</keyword>
<gene>
    <name evidence="5" type="ORF">PILCRDRAFT_810844</name>
</gene>
<dbReference type="InterPro" id="IPR015943">
    <property type="entry name" value="WD40/YVTN_repeat-like_dom_sf"/>
</dbReference>
<feature type="repeat" description="WD" evidence="4">
    <location>
        <begin position="520"/>
        <end position="552"/>
    </location>
</feature>
<dbReference type="InterPro" id="IPR020472">
    <property type="entry name" value="WD40_PAC1"/>
</dbReference>
<dbReference type="PROSITE" id="PS50082">
    <property type="entry name" value="WD_REPEATS_2"/>
    <property type="match status" value="5"/>
</dbReference>
<dbReference type="GO" id="GO:0030864">
    <property type="term" value="C:cortical actin cytoskeleton"/>
    <property type="evidence" value="ECO:0007669"/>
    <property type="project" value="TreeGrafter"/>
</dbReference>
<dbReference type="PROSITE" id="PS00678">
    <property type="entry name" value="WD_REPEATS_1"/>
    <property type="match status" value="2"/>
</dbReference>
<dbReference type="PANTHER" id="PTHR19856:SF0">
    <property type="entry name" value="WD REPEAT-CONTAINING PROTEIN 1"/>
    <property type="match status" value="1"/>
</dbReference>
<dbReference type="InterPro" id="IPR019775">
    <property type="entry name" value="WD40_repeat_CS"/>
</dbReference>
<evidence type="ECO:0000313" key="5">
    <source>
        <dbReference type="EMBL" id="KIM91564.1"/>
    </source>
</evidence>
<dbReference type="FunFam" id="2.130.10.10:FF:000167">
    <property type="entry name" value="Actin-interacting protein 1"/>
    <property type="match status" value="1"/>
</dbReference>
<reference evidence="5 6" key="1">
    <citation type="submission" date="2014-04" db="EMBL/GenBank/DDBJ databases">
        <authorList>
            <consortium name="DOE Joint Genome Institute"/>
            <person name="Kuo A."/>
            <person name="Tarkka M."/>
            <person name="Buscot F."/>
            <person name="Kohler A."/>
            <person name="Nagy L.G."/>
            <person name="Floudas D."/>
            <person name="Copeland A."/>
            <person name="Barry K.W."/>
            <person name="Cichocki N."/>
            <person name="Veneault-Fourrey C."/>
            <person name="LaButti K."/>
            <person name="Lindquist E.A."/>
            <person name="Lipzen A."/>
            <person name="Lundell T."/>
            <person name="Morin E."/>
            <person name="Murat C."/>
            <person name="Sun H."/>
            <person name="Tunlid A."/>
            <person name="Henrissat B."/>
            <person name="Grigoriev I.V."/>
            <person name="Hibbett D.S."/>
            <person name="Martin F."/>
            <person name="Nordberg H.P."/>
            <person name="Cantor M.N."/>
            <person name="Hua S.X."/>
        </authorList>
    </citation>
    <scope>NUCLEOTIDE SEQUENCE [LARGE SCALE GENOMIC DNA]</scope>
    <source>
        <strain evidence="5 6">F 1598</strain>
    </source>
</reference>